<organism evidence="1">
    <name type="scientific">Spodoptera frugiperda</name>
    <name type="common">Fall armyworm</name>
    <dbReference type="NCBI Taxonomy" id="7108"/>
    <lineage>
        <taxon>Eukaryota</taxon>
        <taxon>Metazoa</taxon>
        <taxon>Ecdysozoa</taxon>
        <taxon>Arthropoda</taxon>
        <taxon>Hexapoda</taxon>
        <taxon>Insecta</taxon>
        <taxon>Pterygota</taxon>
        <taxon>Neoptera</taxon>
        <taxon>Endopterygota</taxon>
        <taxon>Lepidoptera</taxon>
        <taxon>Glossata</taxon>
        <taxon>Ditrysia</taxon>
        <taxon>Noctuoidea</taxon>
        <taxon>Noctuidae</taxon>
        <taxon>Amphipyrinae</taxon>
        <taxon>Spodoptera</taxon>
    </lineage>
</organism>
<dbReference type="AlphaFoldDB" id="A0A2H1WNY6"/>
<accession>A0A2H1WNY6</accession>
<reference evidence="1" key="1">
    <citation type="submission" date="2016-07" db="EMBL/GenBank/DDBJ databases">
        <authorList>
            <person name="Bretaudeau A."/>
        </authorList>
    </citation>
    <scope>NUCLEOTIDE SEQUENCE</scope>
    <source>
        <strain evidence="1">Rice</strain>
        <tissue evidence="1">Whole body</tissue>
    </source>
</reference>
<evidence type="ECO:0000313" key="1">
    <source>
        <dbReference type="EMBL" id="SOQ54779.1"/>
    </source>
</evidence>
<protein>
    <submittedName>
        <fullName evidence="1">SFRICE_011059</fullName>
    </submittedName>
</protein>
<proteinExistence type="predicted"/>
<dbReference type="EMBL" id="ODYU01009998">
    <property type="protein sequence ID" value="SOQ54779.1"/>
    <property type="molecule type" value="Genomic_DNA"/>
</dbReference>
<name>A0A2H1WNY6_SPOFR</name>
<gene>
    <name evidence="1" type="ORF">SFRICE_011059</name>
</gene>
<sequence>MTKNHLIPTTAFRAGGPVNPLDSTMLGPESQNLIKEHSYVKLGRALARMSWLDWSDTTASCTGDAAAGRQGQRTLLRRQQTSHNAVTYIFFFLSGENYPMTSPALGETRGSVRLLLTKNHPVPPPAFRAGAPVNPLGSPQLRRRIILKPEY</sequence>